<name>A0A370TBX8_9HELO</name>
<feature type="compositionally biased region" description="Low complexity" evidence="1">
    <location>
        <begin position="106"/>
        <end position="125"/>
    </location>
</feature>
<dbReference type="GeneID" id="43602607"/>
<feature type="compositionally biased region" description="Basic and acidic residues" evidence="1">
    <location>
        <begin position="60"/>
        <end position="79"/>
    </location>
</feature>
<dbReference type="AlphaFoldDB" id="A0A370TBX8"/>
<gene>
    <name evidence="2" type="ORF">BP5553_09758</name>
</gene>
<feature type="region of interest" description="Disordered" evidence="1">
    <location>
        <begin position="56"/>
        <end position="138"/>
    </location>
</feature>
<protein>
    <submittedName>
        <fullName evidence="2">Uncharacterized protein</fullName>
    </submittedName>
</protein>
<dbReference type="Proteomes" id="UP000254866">
    <property type="component" value="Unassembled WGS sequence"/>
</dbReference>
<proteinExistence type="predicted"/>
<evidence type="ECO:0000256" key="1">
    <source>
        <dbReference type="SAM" id="MobiDB-lite"/>
    </source>
</evidence>
<comment type="caution">
    <text evidence="2">The sequence shown here is derived from an EMBL/GenBank/DDBJ whole genome shotgun (WGS) entry which is preliminary data.</text>
</comment>
<evidence type="ECO:0000313" key="2">
    <source>
        <dbReference type="EMBL" id="RDL31549.1"/>
    </source>
</evidence>
<keyword evidence="3" id="KW-1185">Reference proteome</keyword>
<accession>A0A370TBX8</accession>
<dbReference type="RefSeq" id="XP_031865680.1">
    <property type="nucleotide sequence ID" value="XM_032018381.1"/>
</dbReference>
<organism evidence="2 3">
    <name type="scientific">Venustampulla echinocandica</name>
    <dbReference type="NCBI Taxonomy" id="2656787"/>
    <lineage>
        <taxon>Eukaryota</taxon>
        <taxon>Fungi</taxon>
        <taxon>Dikarya</taxon>
        <taxon>Ascomycota</taxon>
        <taxon>Pezizomycotina</taxon>
        <taxon>Leotiomycetes</taxon>
        <taxon>Helotiales</taxon>
        <taxon>Pleuroascaceae</taxon>
        <taxon>Venustampulla</taxon>
    </lineage>
</organism>
<sequence>MNCGITKTVEVSVTETSSDQSRATGNYWCIIHDLNSQPPTVLERISTLVEAQLHNTAANSKDDNSVAHELGDVEVRSSRADATVIGPPDVWEPEPFQDSEVSSNLASETSSDAASETSSGEVSETSSDEASEAEGSVV</sequence>
<evidence type="ECO:0000313" key="3">
    <source>
        <dbReference type="Proteomes" id="UP000254866"/>
    </source>
</evidence>
<reference evidence="2 3" key="1">
    <citation type="journal article" date="2018" name="IMA Fungus">
        <title>IMA Genome-F 9: Draft genome sequence of Annulohypoxylon stygium, Aspergillus mulundensis, Berkeleyomyces basicola (syn. Thielaviopsis basicola), Ceratocystis smalleyi, two Cercospora beticola strains, Coleophoma cylindrospora, Fusarium fracticaudum, Phialophora cf. hyalina, and Morchella septimelata.</title>
        <authorList>
            <person name="Wingfield B.D."/>
            <person name="Bills G.F."/>
            <person name="Dong Y."/>
            <person name="Huang W."/>
            <person name="Nel W.J."/>
            <person name="Swalarsk-Parry B.S."/>
            <person name="Vaghefi N."/>
            <person name="Wilken P.M."/>
            <person name="An Z."/>
            <person name="de Beer Z.W."/>
            <person name="De Vos L."/>
            <person name="Chen L."/>
            <person name="Duong T.A."/>
            <person name="Gao Y."/>
            <person name="Hammerbacher A."/>
            <person name="Kikkert J.R."/>
            <person name="Li Y."/>
            <person name="Li H."/>
            <person name="Li K."/>
            <person name="Li Q."/>
            <person name="Liu X."/>
            <person name="Ma X."/>
            <person name="Naidoo K."/>
            <person name="Pethybridge S.J."/>
            <person name="Sun J."/>
            <person name="Steenkamp E.T."/>
            <person name="van der Nest M.A."/>
            <person name="van Wyk S."/>
            <person name="Wingfield M.J."/>
            <person name="Xiong C."/>
            <person name="Yue Q."/>
            <person name="Zhang X."/>
        </authorList>
    </citation>
    <scope>NUCLEOTIDE SEQUENCE [LARGE SCALE GENOMIC DNA]</scope>
    <source>
        <strain evidence="2 3">BP 5553</strain>
    </source>
</reference>
<dbReference type="EMBL" id="NPIC01000012">
    <property type="protein sequence ID" value="RDL31549.1"/>
    <property type="molecule type" value="Genomic_DNA"/>
</dbReference>